<evidence type="ECO:0000313" key="3">
    <source>
        <dbReference type="Proteomes" id="UP001307889"/>
    </source>
</evidence>
<sequence length="89" mass="10717">MNQLEYERAFQERARGPKCPEPWSAILRGIERGPESLRGQDRRKREPERERKEDRARGSSRERERYTSTVRKRERMSLLSLRLALPHVQ</sequence>
<evidence type="ECO:0000313" key="2">
    <source>
        <dbReference type="EMBL" id="BET01619.1"/>
    </source>
</evidence>
<organism evidence="2 3">
    <name type="scientific">Nesidiocoris tenuis</name>
    <dbReference type="NCBI Taxonomy" id="355587"/>
    <lineage>
        <taxon>Eukaryota</taxon>
        <taxon>Metazoa</taxon>
        <taxon>Ecdysozoa</taxon>
        <taxon>Arthropoda</taxon>
        <taxon>Hexapoda</taxon>
        <taxon>Insecta</taxon>
        <taxon>Pterygota</taxon>
        <taxon>Neoptera</taxon>
        <taxon>Paraneoptera</taxon>
        <taxon>Hemiptera</taxon>
        <taxon>Heteroptera</taxon>
        <taxon>Panheteroptera</taxon>
        <taxon>Cimicomorpha</taxon>
        <taxon>Miridae</taxon>
        <taxon>Dicyphina</taxon>
        <taxon>Nesidiocoris</taxon>
    </lineage>
</organism>
<name>A0ABN7BBH3_9HEMI</name>
<keyword evidence="3" id="KW-1185">Reference proteome</keyword>
<feature type="compositionally biased region" description="Basic and acidic residues" evidence="1">
    <location>
        <begin position="29"/>
        <end position="66"/>
    </location>
</feature>
<dbReference type="EMBL" id="AP028921">
    <property type="protein sequence ID" value="BET01619.1"/>
    <property type="molecule type" value="Genomic_DNA"/>
</dbReference>
<reference evidence="2 3" key="1">
    <citation type="submission" date="2023-09" db="EMBL/GenBank/DDBJ databases">
        <title>Nesidiocoris tenuis whole genome shotgun sequence.</title>
        <authorList>
            <person name="Shibata T."/>
            <person name="Shimoda M."/>
            <person name="Kobayashi T."/>
            <person name="Uehara T."/>
        </authorList>
    </citation>
    <scope>NUCLEOTIDE SEQUENCE [LARGE SCALE GENOMIC DNA]</scope>
    <source>
        <strain evidence="2 3">Japan</strain>
    </source>
</reference>
<accession>A0ABN7BBH3</accession>
<feature type="compositionally biased region" description="Basic and acidic residues" evidence="1">
    <location>
        <begin position="1"/>
        <end position="15"/>
    </location>
</feature>
<feature type="region of interest" description="Disordered" evidence="1">
    <location>
        <begin position="1"/>
        <end position="72"/>
    </location>
</feature>
<dbReference type="Proteomes" id="UP001307889">
    <property type="component" value="Chromosome 13"/>
</dbReference>
<protein>
    <submittedName>
        <fullName evidence="2">Uncharacterized protein</fullName>
    </submittedName>
</protein>
<evidence type="ECO:0000256" key="1">
    <source>
        <dbReference type="SAM" id="MobiDB-lite"/>
    </source>
</evidence>
<gene>
    <name evidence="2" type="ORF">NTJ_14435</name>
</gene>
<proteinExistence type="predicted"/>